<organism evidence="2 3">
    <name type="scientific">Microbacterium invictum</name>
    <dbReference type="NCBI Taxonomy" id="515415"/>
    <lineage>
        <taxon>Bacteria</taxon>
        <taxon>Bacillati</taxon>
        <taxon>Actinomycetota</taxon>
        <taxon>Actinomycetes</taxon>
        <taxon>Micrococcales</taxon>
        <taxon>Microbacteriaceae</taxon>
        <taxon>Microbacterium</taxon>
    </lineage>
</organism>
<keyword evidence="1" id="KW-1133">Transmembrane helix</keyword>
<keyword evidence="1" id="KW-0472">Membrane</keyword>
<feature type="transmembrane region" description="Helical" evidence="1">
    <location>
        <begin position="104"/>
        <end position="126"/>
    </location>
</feature>
<dbReference type="AlphaFoldDB" id="A0AA40SP90"/>
<reference evidence="2 3" key="1">
    <citation type="submission" date="2020-08" db="EMBL/GenBank/DDBJ databases">
        <title>Sequencing the genomes of 1000 actinobacteria strains.</title>
        <authorList>
            <person name="Klenk H.-P."/>
        </authorList>
    </citation>
    <scope>NUCLEOTIDE SEQUENCE [LARGE SCALE GENOMIC DNA]</scope>
    <source>
        <strain evidence="2 3">DSM 19600</strain>
    </source>
</reference>
<dbReference type="EMBL" id="JACIFH010000001">
    <property type="protein sequence ID" value="MBB4139903.1"/>
    <property type="molecule type" value="Genomic_DNA"/>
</dbReference>
<accession>A0AA40SP90</accession>
<comment type="caution">
    <text evidence="2">The sequence shown here is derived from an EMBL/GenBank/DDBJ whole genome shotgun (WGS) entry which is preliminary data.</text>
</comment>
<dbReference type="Proteomes" id="UP000549113">
    <property type="component" value="Unassembled WGS sequence"/>
</dbReference>
<keyword evidence="1" id="KW-0812">Transmembrane</keyword>
<sequence>MSFRHDSAQAWAEEHSLAAPLSLARLESVAFQDHPDVYRHFGADGAALAGTVGAPKPSSGRRAGRFVLGLLMVVAGLAPIAGYAVLIGDRFQFWVMPAERSVPIAGVCYAIAAVALVVALIVWAIGGARWSPLLLVFAIIAALCAVSSSWTMPSISQEQGVIGWEFWHGIVIACAVIAVFTVVAVLIRFRVRPAEEEDDAPPDRASAALTRTTVREQVAALSYDERNAILADRNAALDVLLERGLLGAEQHDRAHARELGTLYLLDGESRVSD</sequence>
<feature type="transmembrane region" description="Helical" evidence="1">
    <location>
        <begin position="133"/>
        <end position="151"/>
    </location>
</feature>
<gene>
    <name evidence="2" type="ORF">BKA10_001697</name>
</gene>
<name>A0AA40SP90_9MICO</name>
<proteinExistence type="predicted"/>
<keyword evidence="3" id="KW-1185">Reference proteome</keyword>
<protein>
    <submittedName>
        <fullName evidence="2">Membrane protein</fullName>
    </submittedName>
</protein>
<evidence type="ECO:0000256" key="1">
    <source>
        <dbReference type="SAM" id="Phobius"/>
    </source>
</evidence>
<evidence type="ECO:0000313" key="3">
    <source>
        <dbReference type="Proteomes" id="UP000549113"/>
    </source>
</evidence>
<evidence type="ECO:0000313" key="2">
    <source>
        <dbReference type="EMBL" id="MBB4139903.1"/>
    </source>
</evidence>
<dbReference type="RefSeq" id="WP_183499509.1">
    <property type="nucleotide sequence ID" value="NZ_BAABCO010000001.1"/>
</dbReference>
<feature type="transmembrane region" description="Helical" evidence="1">
    <location>
        <begin position="166"/>
        <end position="187"/>
    </location>
</feature>
<feature type="transmembrane region" description="Helical" evidence="1">
    <location>
        <begin position="66"/>
        <end position="84"/>
    </location>
</feature>